<dbReference type="InterPro" id="IPR006640">
    <property type="entry name" value="SprT-like_domain"/>
</dbReference>
<accession>A0A662YXM3</accession>
<reference evidence="4 5" key="1">
    <citation type="submission" date="2019-01" db="EMBL/GenBank/DDBJ databases">
        <title>Draft Genome and Complete Hox-Cluster Characterization of the Sterlet Sturgeon (Acipenser ruthenus).</title>
        <authorList>
            <person name="Wei Q."/>
        </authorList>
    </citation>
    <scope>NUCLEOTIDE SEQUENCE [LARGE SCALE GENOMIC DNA]</scope>
    <source>
        <strain evidence="4">WHYD16114868_AA</strain>
        <tissue evidence="4">Blood</tissue>
    </source>
</reference>
<dbReference type="PANTHER" id="PTHR46949">
    <property type="entry name" value="LEUCINE REPEAT ADAPTER PROTEIN 25"/>
    <property type="match status" value="1"/>
</dbReference>
<comment type="similarity">
    <text evidence="1">Belongs to the FAM89 family.</text>
</comment>
<evidence type="ECO:0000259" key="3">
    <source>
        <dbReference type="Pfam" id="PF10263"/>
    </source>
</evidence>
<dbReference type="GO" id="GO:0006974">
    <property type="term" value="P:DNA damage response"/>
    <property type="evidence" value="ECO:0007669"/>
    <property type="project" value="UniProtKB-ARBA"/>
</dbReference>
<dbReference type="EMBL" id="SCEB01000055">
    <property type="protein sequence ID" value="RXN01348.1"/>
    <property type="molecule type" value="Genomic_DNA"/>
</dbReference>
<protein>
    <recommendedName>
        <fullName evidence="2">Protein FAM89A</fullName>
    </recommendedName>
</protein>
<dbReference type="Pfam" id="PF10263">
    <property type="entry name" value="SprT-like"/>
    <property type="match status" value="1"/>
</dbReference>
<keyword evidence="5" id="KW-1185">Reference proteome</keyword>
<dbReference type="Proteomes" id="UP000289886">
    <property type="component" value="Unassembled WGS sequence"/>
</dbReference>
<name>A0A662YXM3_ACIRT</name>
<dbReference type="AlphaFoldDB" id="A0A662YXM3"/>
<evidence type="ECO:0000313" key="4">
    <source>
        <dbReference type="EMBL" id="RXN01348.1"/>
    </source>
</evidence>
<proteinExistence type="inferred from homology"/>
<feature type="domain" description="SprT-like" evidence="3">
    <location>
        <begin position="41"/>
        <end position="84"/>
    </location>
</feature>
<sequence>MSPVRPSTPHRRCHSGRCSELNDTFFWGNLCGSQMERLGDIILLHEMIHALLFVTLNNEDRDGHGPEFCKHMNRINSATGTKISVGLRQQDMSLLCQLWSLHESIQEYKGSCQDMSAVSSIDGTYNVENGFFDEDDYYQDTSIAPNEHMDLNASVPKTVNNKNKWMQDSIHMSI</sequence>
<gene>
    <name evidence="4" type="ORF">EOD39_7077</name>
</gene>
<evidence type="ECO:0000256" key="1">
    <source>
        <dbReference type="ARBA" id="ARBA00038125"/>
    </source>
</evidence>
<organism evidence="4 5">
    <name type="scientific">Acipenser ruthenus</name>
    <name type="common">Sterlet sturgeon</name>
    <dbReference type="NCBI Taxonomy" id="7906"/>
    <lineage>
        <taxon>Eukaryota</taxon>
        <taxon>Metazoa</taxon>
        <taxon>Chordata</taxon>
        <taxon>Craniata</taxon>
        <taxon>Vertebrata</taxon>
        <taxon>Euteleostomi</taxon>
        <taxon>Actinopterygii</taxon>
        <taxon>Chondrostei</taxon>
        <taxon>Acipenseriformes</taxon>
        <taxon>Acipenseridae</taxon>
        <taxon>Acipenser</taxon>
    </lineage>
</organism>
<comment type="caution">
    <text evidence="4">The sequence shown here is derived from an EMBL/GenBank/DDBJ whole genome shotgun (WGS) entry which is preliminary data.</text>
</comment>
<evidence type="ECO:0000313" key="5">
    <source>
        <dbReference type="Proteomes" id="UP000289886"/>
    </source>
</evidence>
<evidence type="ECO:0000256" key="2">
    <source>
        <dbReference type="ARBA" id="ARBA00049748"/>
    </source>
</evidence>
<dbReference type="PANTHER" id="PTHR46949:SF3">
    <property type="entry name" value="PROTEIN FAM89A"/>
    <property type="match status" value="1"/>
</dbReference>